<proteinExistence type="predicted"/>
<comment type="caution">
    <text evidence="1">The sequence shown here is derived from an EMBL/GenBank/DDBJ whole genome shotgun (WGS) entry which is preliminary data.</text>
</comment>
<accession>A0ABD0MN95</accession>
<dbReference type="EMBL" id="JAMKFB020000292">
    <property type="protein sequence ID" value="KAL0150562.1"/>
    <property type="molecule type" value="Genomic_DNA"/>
</dbReference>
<keyword evidence="2" id="KW-1185">Reference proteome</keyword>
<evidence type="ECO:0000313" key="2">
    <source>
        <dbReference type="Proteomes" id="UP001529510"/>
    </source>
</evidence>
<dbReference type="AlphaFoldDB" id="A0ABD0MN95"/>
<sequence>MQPWRSSQALGCFGIQLPRVVDNASGPEEVSAFVQGEHVLVCTDNTATVAYIDHQDGVRSFRMSQLTHHLLLWSKHRLKLLCATQIPGDKFVP</sequence>
<name>A0ABD0MN95_CIRMR</name>
<protein>
    <submittedName>
        <fullName evidence="1">Uncharacterized protein</fullName>
    </submittedName>
</protein>
<feature type="non-terminal residue" evidence="1">
    <location>
        <position position="93"/>
    </location>
</feature>
<evidence type="ECO:0000313" key="1">
    <source>
        <dbReference type="EMBL" id="KAL0150562.1"/>
    </source>
</evidence>
<gene>
    <name evidence="1" type="ORF">M9458_054155</name>
</gene>
<dbReference type="Proteomes" id="UP001529510">
    <property type="component" value="Unassembled WGS sequence"/>
</dbReference>
<reference evidence="1 2" key="1">
    <citation type="submission" date="2024-05" db="EMBL/GenBank/DDBJ databases">
        <title>Genome sequencing and assembly of Indian major carp, Cirrhinus mrigala (Hamilton, 1822).</title>
        <authorList>
            <person name="Mohindra V."/>
            <person name="Chowdhury L.M."/>
            <person name="Lal K."/>
            <person name="Jena J.K."/>
        </authorList>
    </citation>
    <scope>NUCLEOTIDE SEQUENCE [LARGE SCALE GENOMIC DNA]</scope>
    <source>
        <strain evidence="1">CM1030</strain>
        <tissue evidence="1">Blood</tissue>
    </source>
</reference>
<organism evidence="1 2">
    <name type="scientific">Cirrhinus mrigala</name>
    <name type="common">Mrigala</name>
    <dbReference type="NCBI Taxonomy" id="683832"/>
    <lineage>
        <taxon>Eukaryota</taxon>
        <taxon>Metazoa</taxon>
        <taxon>Chordata</taxon>
        <taxon>Craniata</taxon>
        <taxon>Vertebrata</taxon>
        <taxon>Euteleostomi</taxon>
        <taxon>Actinopterygii</taxon>
        <taxon>Neopterygii</taxon>
        <taxon>Teleostei</taxon>
        <taxon>Ostariophysi</taxon>
        <taxon>Cypriniformes</taxon>
        <taxon>Cyprinidae</taxon>
        <taxon>Labeoninae</taxon>
        <taxon>Labeonini</taxon>
        <taxon>Cirrhinus</taxon>
    </lineage>
</organism>